<dbReference type="GO" id="GO:0050660">
    <property type="term" value="F:flavin adenine dinucleotide binding"/>
    <property type="evidence" value="ECO:0007669"/>
    <property type="project" value="InterPro"/>
</dbReference>
<reference evidence="12" key="1">
    <citation type="journal article" date="2020" name="Stud. Mycol.">
        <title>101 Dothideomycetes genomes: a test case for predicting lifestyles and emergence of pathogens.</title>
        <authorList>
            <person name="Haridas S."/>
            <person name="Albert R."/>
            <person name="Binder M."/>
            <person name="Bloem J."/>
            <person name="Labutti K."/>
            <person name="Salamov A."/>
            <person name="Andreopoulos B."/>
            <person name="Baker S."/>
            <person name="Barry K."/>
            <person name="Bills G."/>
            <person name="Bluhm B."/>
            <person name="Cannon C."/>
            <person name="Castanera R."/>
            <person name="Culley D."/>
            <person name="Daum C."/>
            <person name="Ezra D."/>
            <person name="Gonzalez J."/>
            <person name="Henrissat B."/>
            <person name="Kuo A."/>
            <person name="Liang C."/>
            <person name="Lipzen A."/>
            <person name="Lutzoni F."/>
            <person name="Magnuson J."/>
            <person name="Mondo S."/>
            <person name="Nolan M."/>
            <person name="Ohm R."/>
            <person name="Pangilinan J."/>
            <person name="Park H.-J."/>
            <person name="Ramirez L."/>
            <person name="Alfaro M."/>
            <person name="Sun H."/>
            <person name="Tritt A."/>
            <person name="Yoshinaga Y."/>
            <person name="Zwiers L.-H."/>
            <person name="Turgeon B."/>
            <person name="Goodwin S."/>
            <person name="Spatafora J."/>
            <person name="Crous P."/>
            <person name="Grigoriev I."/>
        </authorList>
    </citation>
    <scope>NUCLEOTIDE SEQUENCE</scope>
    <source>
        <strain evidence="12">CBS 109.77</strain>
    </source>
</reference>
<sequence length="422" mass="45999">MAPTAKSSEYDYIVIGGGSGGSGAARRAAGWYGAKTLLVENGKSGGTCVTAVPPKMTWNFASVNEILKSAHNYFYDVPHNIKFHFDKFKKKRDDSILRLNRGYEANWNREGIDLVHGTATFTAQKDIEHILVATGGVPLTPDIEGQEHGITSDGFFEMEHLPKKMAIVGAGYIGVEMAGMLNAIGVEVHMFIRGQTFLRSFDPMIQETLTKAYEDAGVIIHKGYKGFKLIERLDQSSTPAVGPSPHKQLRITDNEGQSFDFDEILWATGRTPQLKDLNVEVPVIKSGHIAVDDFQNTNTEGIYALGDVTGQAELTPVGTVGLTEPQAVEKYGKENVKVYSTKFTAMFFDVFPAEKKAKHPMQYKIVCVGADEKVAGLHILGEGSGEMLQGFGVAIKMGATKAQFDSCVAIHPTSAEEIVTMR</sequence>
<dbReference type="GO" id="GO:0045454">
    <property type="term" value="P:cell redox homeostasis"/>
    <property type="evidence" value="ECO:0007669"/>
    <property type="project" value="InterPro"/>
</dbReference>
<dbReference type="SUPFAM" id="SSF55424">
    <property type="entry name" value="FAD/NAD-linked reductases, dimerisation (C-terminal) domain"/>
    <property type="match status" value="1"/>
</dbReference>
<dbReference type="Pfam" id="PF07992">
    <property type="entry name" value="Pyr_redox_2"/>
    <property type="match status" value="1"/>
</dbReference>
<evidence type="ECO:0000256" key="3">
    <source>
        <dbReference type="ARBA" id="ARBA00007532"/>
    </source>
</evidence>
<dbReference type="PANTHER" id="PTHR42737:SF1">
    <property type="entry name" value="GLUTATHIONE REDUCTASE"/>
    <property type="match status" value="1"/>
</dbReference>
<comment type="similarity">
    <text evidence="3">Belongs to the class-I pyridine nucleotide-disulfide oxidoreductase family.</text>
</comment>
<evidence type="ECO:0000256" key="5">
    <source>
        <dbReference type="ARBA" id="ARBA00022630"/>
    </source>
</evidence>
<dbReference type="SUPFAM" id="SSF51905">
    <property type="entry name" value="FAD/NAD(P)-binding domain"/>
    <property type="match status" value="1"/>
</dbReference>
<dbReference type="FunFam" id="3.50.50.60:FF:000141">
    <property type="entry name" value="Glutathione reductase"/>
    <property type="match status" value="1"/>
</dbReference>
<proteinExistence type="inferred from homology"/>
<dbReference type="GO" id="GO:0034599">
    <property type="term" value="P:cellular response to oxidative stress"/>
    <property type="evidence" value="ECO:0007669"/>
    <property type="project" value="TreeGrafter"/>
</dbReference>
<keyword evidence="4" id="KW-0963">Cytoplasm</keyword>
<accession>A0A6A6XJ17</accession>
<dbReference type="PRINTS" id="PR00368">
    <property type="entry name" value="FADPNR"/>
</dbReference>
<dbReference type="InterPro" id="IPR036188">
    <property type="entry name" value="FAD/NAD-bd_sf"/>
</dbReference>
<evidence type="ECO:0000256" key="1">
    <source>
        <dbReference type="ARBA" id="ARBA00001974"/>
    </source>
</evidence>
<dbReference type="PRINTS" id="PR00411">
    <property type="entry name" value="PNDRDTASEI"/>
</dbReference>
<evidence type="ECO:0000256" key="6">
    <source>
        <dbReference type="ARBA" id="ARBA00022827"/>
    </source>
</evidence>
<comment type="subcellular location">
    <subcellularLocation>
        <location evidence="2">Cytoplasm</location>
    </subcellularLocation>
</comment>
<keyword evidence="10" id="KW-0676">Redox-active center</keyword>
<dbReference type="InterPro" id="IPR023753">
    <property type="entry name" value="FAD/NAD-binding_dom"/>
</dbReference>
<dbReference type="OrthoDB" id="5956163at2759"/>
<keyword evidence="13" id="KW-1185">Reference proteome</keyword>
<dbReference type="EMBL" id="MU001829">
    <property type="protein sequence ID" value="KAF2796500.1"/>
    <property type="molecule type" value="Genomic_DNA"/>
</dbReference>
<dbReference type="InterPro" id="IPR046952">
    <property type="entry name" value="GSHR/TRXR-like"/>
</dbReference>
<evidence type="ECO:0000259" key="11">
    <source>
        <dbReference type="Pfam" id="PF07992"/>
    </source>
</evidence>
<evidence type="ECO:0000256" key="8">
    <source>
        <dbReference type="ARBA" id="ARBA00023002"/>
    </source>
</evidence>
<dbReference type="PANTHER" id="PTHR42737">
    <property type="entry name" value="GLUTATHIONE REDUCTASE"/>
    <property type="match status" value="1"/>
</dbReference>
<name>A0A6A6XJ17_9PLEO</name>
<keyword evidence="7" id="KW-0521">NADP</keyword>
<keyword evidence="5" id="KW-0285">Flavoprotein</keyword>
<comment type="cofactor">
    <cofactor evidence="1">
        <name>FAD</name>
        <dbReference type="ChEBI" id="CHEBI:57692"/>
    </cofactor>
</comment>
<evidence type="ECO:0000256" key="2">
    <source>
        <dbReference type="ARBA" id="ARBA00004496"/>
    </source>
</evidence>
<keyword evidence="9" id="KW-1015">Disulfide bond</keyword>
<dbReference type="Gene3D" id="3.50.50.60">
    <property type="entry name" value="FAD/NAD(P)-binding domain"/>
    <property type="match status" value="2"/>
</dbReference>
<organism evidence="12 13">
    <name type="scientific">Melanomma pulvis-pyrius CBS 109.77</name>
    <dbReference type="NCBI Taxonomy" id="1314802"/>
    <lineage>
        <taxon>Eukaryota</taxon>
        <taxon>Fungi</taxon>
        <taxon>Dikarya</taxon>
        <taxon>Ascomycota</taxon>
        <taxon>Pezizomycotina</taxon>
        <taxon>Dothideomycetes</taxon>
        <taxon>Pleosporomycetidae</taxon>
        <taxon>Pleosporales</taxon>
        <taxon>Melanommataceae</taxon>
        <taxon>Melanomma</taxon>
    </lineage>
</organism>
<dbReference type="GO" id="GO:0005829">
    <property type="term" value="C:cytosol"/>
    <property type="evidence" value="ECO:0007669"/>
    <property type="project" value="TreeGrafter"/>
</dbReference>
<dbReference type="GO" id="GO:0005739">
    <property type="term" value="C:mitochondrion"/>
    <property type="evidence" value="ECO:0007669"/>
    <property type="project" value="TreeGrafter"/>
</dbReference>
<dbReference type="GO" id="GO:0004362">
    <property type="term" value="F:glutathione-disulfide reductase (NADPH) activity"/>
    <property type="evidence" value="ECO:0007669"/>
    <property type="project" value="TreeGrafter"/>
</dbReference>
<gene>
    <name evidence="12" type="ORF">K505DRAFT_347883</name>
</gene>
<feature type="domain" description="FAD/NAD(P)-binding" evidence="11">
    <location>
        <begin position="10"/>
        <end position="317"/>
    </location>
</feature>
<evidence type="ECO:0000313" key="12">
    <source>
        <dbReference type="EMBL" id="KAF2796500.1"/>
    </source>
</evidence>
<keyword evidence="6" id="KW-0274">FAD</keyword>
<dbReference type="Gene3D" id="3.30.390.30">
    <property type="match status" value="1"/>
</dbReference>
<evidence type="ECO:0000256" key="10">
    <source>
        <dbReference type="ARBA" id="ARBA00023284"/>
    </source>
</evidence>
<dbReference type="Proteomes" id="UP000799757">
    <property type="component" value="Unassembled WGS sequence"/>
</dbReference>
<evidence type="ECO:0000256" key="9">
    <source>
        <dbReference type="ARBA" id="ARBA00023157"/>
    </source>
</evidence>
<evidence type="ECO:0000313" key="13">
    <source>
        <dbReference type="Proteomes" id="UP000799757"/>
    </source>
</evidence>
<dbReference type="GO" id="GO:0006749">
    <property type="term" value="P:glutathione metabolic process"/>
    <property type="evidence" value="ECO:0007669"/>
    <property type="project" value="TreeGrafter"/>
</dbReference>
<keyword evidence="8" id="KW-0560">Oxidoreductase</keyword>
<dbReference type="AlphaFoldDB" id="A0A6A6XJ17"/>
<protein>
    <submittedName>
        <fullName evidence="12">FAD/NAD(P)-binding domain-containing protein</fullName>
    </submittedName>
</protein>
<evidence type="ECO:0000256" key="4">
    <source>
        <dbReference type="ARBA" id="ARBA00022490"/>
    </source>
</evidence>
<dbReference type="InterPro" id="IPR016156">
    <property type="entry name" value="FAD/NAD-linked_Rdtase_dimer_sf"/>
</dbReference>
<evidence type="ECO:0000256" key="7">
    <source>
        <dbReference type="ARBA" id="ARBA00022857"/>
    </source>
</evidence>